<gene>
    <name evidence="3" type="ORF">K435DRAFT_798268</name>
</gene>
<reference evidence="3 4" key="1">
    <citation type="journal article" date="2019" name="Nat. Ecol. Evol.">
        <title>Megaphylogeny resolves global patterns of mushroom evolution.</title>
        <authorList>
            <person name="Varga T."/>
            <person name="Krizsan K."/>
            <person name="Foldi C."/>
            <person name="Dima B."/>
            <person name="Sanchez-Garcia M."/>
            <person name="Sanchez-Ramirez S."/>
            <person name="Szollosi G.J."/>
            <person name="Szarkandi J.G."/>
            <person name="Papp V."/>
            <person name="Albert L."/>
            <person name="Andreopoulos W."/>
            <person name="Angelini C."/>
            <person name="Antonin V."/>
            <person name="Barry K.W."/>
            <person name="Bougher N.L."/>
            <person name="Buchanan P."/>
            <person name="Buyck B."/>
            <person name="Bense V."/>
            <person name="Catcheside P."/>
            <person name="Chovatia M."/>
            <person name="Cooper J."/>
            <person name="Damon W."/>
            <person name="Desjardin D."/>
            <person name="Finy P."/>
            <person name="Geml J."/>
            <person name="Haridas S."/>
            <person name="Hughes K."/>
            <person name="Justo A."/>
            <person name="Karasinski D."/>
            <person name="Kautmanova I."/>
            <person name="Kiss B."/>
            <person name="Kocsube S."/>
            <person name="Kotiranta H."/>
            <person name="LaButti K.M."/>
            <person name="Lechner B.E."/>
            <person name="Liimatainen K."/>
            <person name="Lipzen A."/>
            <person name="Lukacs Z."/>
            <person name="Mihaltcheva S."/>
            <person name="Morgado L.N."/>
            <person name="Niskanen T."/>
            <person name="Noordeloos M.E."/>
            <person name="Ohm R.A."/>
            <person name="Ortiz-Santana B."/>
            <person name="Ovrebo C."/>
            <person name="Racz N."/>
            <person name="Riley R."/>
            <person name="Savchenko A."/>
            <person name="Shiryaev A."/>
            <person name="Soop K."/>
            <person name="Spirin V."/>
            <person name="Szebenyi C."/>
            <person name="Tomsovsky M."/>
            <person name="Tulloss R.E."/>
            <person name="Uehling J."/>
            <person name="Grigoriev I.V."/>
            <person name="Vagvolgyi C."/>
            <person name="Papp T."/>
            <person name="Martin F.M."/>
            <person name="Miettinen O."/>
            <person name="Hibbett D.S."/>
            <person name="Nagy L.G."/>
        </authorList>
    </citation>
    <scope>NUCLEOTIDE SEQUENCE [LARGE SCALE GENOMIC DNA]</scope>
    <source>
        <strain evidence="3 4">CBS 962.96</strain>
    </source>
</reference>
<feature type="compositionally biased region" description="Basic and acidic residues" evidence="2">
    <location>
        <begin position="215"/>
        <end position="225"/>
    </location>
</feature>
<keyword evidence="1" id="KW-0507">mRNA processing</keyword>
<feature type="region of interest" description="Disordered" evidence="2">
    <location>
        <begin position="75"/>
        <end position="110"/>
    </location>
</feature>
<evidence type="ECO:0000256" key="1">
    <source>
        <dbReference type="ARBA" id="ARBA00022664"/>
    </source>
</evidence>
<accession>A0A4S8M0Y0</accession>
<feature type="compositionally biased region" description="Basic and acidic residues" evidence="2">
    <location>
        <begin position="75"/>
        <end position="84"/>
    </location>
</feature>
<proteinExistence type="predicted"/>
<sequence>MRRIVLNDGLSANTASVDEIMQRALAVESGWESEAYYNAPTKVKLGGTIPKTMTKVKQERHQVVDHARIREVEKKFEKDKERDNCLPPRQPRNDPPRRPSQPRGGKVRTVRFIKDQKKGRCWGCGELGHWADDPKCRNYQPGTMIARIMEIDESGDEDPPTDNEEGERAAAADENPSTDEAGSTDKADPYGEEWYPEDETDGHLVGWFFNMEDLRTSSKDDKPSSEEYLTAEEETMEPTKWNPKDDAREEHEEATVDFGDYLASIRETHKECFVMNASTPKWNKVPQTQRCPNRTFEENRCLASWVTVNKMKCFALFDTGSTTDILSPEFAKIAKTRIFNCRTQSPYNLAPKVVNQR</sequence>
<protein>
    <recommendedName>
        <fullName evidence="5">CCHC-type domain-containing protein</fullName>
    </recommendedName>
</protein>
<organism evidence="3 4">
    <name type="scientific">Dendrothele bispora (strain CBS 962.96)</name>
    <dbReference type="NCBI Taxonomy" id="1314807"/>
    <lineage>
        <taxon>Eukaryota</taxon>
        <taxon>Fungi</taxon>
        <taxon>Dikarya</taxon>
        <taxon>Basidiomycota</taxon>
        <taxon>Agaricomycotina</taxon>
        <taxon>Agaricomycetes</taxon>
        <taxon>Agaricomycetidae</taxon>
        <taxon>Agaricales</taxon>
        <taxon>Agaricales incertae sedis</taxon>
        <taxon>Dendrothele</taxon>
    </lineage>
</organism>
<dbReference type="GO" id="GO:0008270">
    <property type="term" value="F:zinc ion binding"/>
    <property type="evidence" value="ECO:0007669"/>
    <property type="project" value="InterPro"/>
</dbReference>
<keyword evidence="4" id="KW-1185">Reference proteome</keyword>
<dbReference type="AlphaFoldDB" id="A0A4S8M0Y0"/>
<dbReference type="SUPFAM" id="SSF57756">
    <property type="entry name" value="Retrovirus zinc finger-like domains"/>
    <property type="match status" value="1"/>
</dbReference>
<dbReference type="InterPro" id="IPR036875">
    <property type="entry name" value="Znf_CCHC_sf"/>
</dbReference>
<name>A0A4S8M0Y0_DENBC</name>
<evidence type="ECO:0000256" key="2">
    <source>
        <dbReference type="SAM" id="MobiDB-lite"/>
    </source>
</evidence>
<dbReference type="GO" id="GO:0006397">
    <property type="term" value="P:mRNA processing"/>
    <property type="evidence" value="ECO:0007669"/>
    <property type="project" value="UniProtKB-KW"/>
</dbReference>
<feature type="region of interest" description="Disordered" evidence="2">
    <location>
        <begin position="153"/>
        <end position="198"/>
    </location>
</feature>
<evidence type="ECO:0000313" key="3">
    <source>
        <dbReference type="EMBL" id="THU95258.1"/>
    </source>
</evidence>
<evidence type="ECO:0000313" key="4">
    <source>
        <dbReference type="Proteomes" id="UP000297245"/>
    </source>
</evidence>
<feature type="region of interest" description="Disordered" evidence="2">
    <location>
        <begin position="215"/>
        <end position="248"/>
    </location>
</feature>
<feature type="compositionally biased region" description="Acidic residues" evidence="2">
    <location>
        <begin position="153"/>
        <end position="165"/>
    </location>
</feature>
<evidence type="ECO:0008006" key="5">
    <source>
        <dbReference type="Google" id="ProtNLM"/>
    </source>
</evidence>
<dbReference type="Proteomes" id="UP000297245">
    <property type="component" value="Unassembled WGS sequence"/>
</dbReference>
<dbReference type="OrthoDB" id="2799149at2759"/>
<dbReference type="GO" id="GO:0003676">
    <property type="term" value="F:nucleic acid binding"/>
    <property type="evidence" value="ECO:0007669"/>
    <property type="project" value="InterPro"/>
</dbReference>
<dbReference type="EMBL" id="ML179204">
    <property type="protein sequence ID" value="THU95258.1"/>
    <property type="molecule type" value="Genomic_DNA"/>
</dbReference>